<dbReference type="Pfam" id="PF00651">
    <property type="entry name" value="BTB"/>
    <property type="match status" value="1"/>
</dbReference>
<dbReference type="InterPro" id="IPR011333">
    <property type="entry name" value="SKP1/BTB/POZ_sf"/>
</dbReference>
<protein>
    <submittedName>
        <fullName evidence="2">BTB/POZ domain-containing protein</fullName>
    </submittedName>
</protein>
<dbReference type="PANTHER" id="PTHR22744">
    <property type="entry name" value="HELIX LOOP HELIX PROTEIN 21-RELATED"/>
    <property type="match status" value="1"/>
</dbReference>
<dbReference type="SMART" id="SM00225">
    <property type="entry name" value="BTB"/>
    <property type="match status" value="1"/>
</dbReference>
<keyword evidence="3" id="KW-1185">Reference proteome</keyword>
<dbReference type="InterPro" id="IPR000210">
    <property type="entry name" value="BTB/POZ_dom"/>
</dbReference>
<feature type="domain" description="BTB" evidence="1">
    <location>
        <begin position="89"/>
        <end position="179"/>
    </location>
</feature>
<reference evidence="2" key="1">
    <citation type="submission" date="2022-01" db="EMBL/GenBank/DDBJ databases">
        <title>Genome Sequence Resource for Two Populations of Ditylenchus destructor, the Migratory Endoparasitic Phytonematode.</title>
        <authorList>
            <person name="Zhang H."/>
            <person name="Lin R."/>
            <person name="Xie B."/>
        </authorList>
    </citation>
    <scope>NUCLEOTIDE SEQUENCE</scope>
    <source>
        <strain evidence="2">BazhouSP</strain>
    </source>
</reference>
<organism evidence="2 3">
    <name type="scientific">Ditylenchus destructor</name>
    <dbReference type="NCBI Taxonomy" id="166010"/>
    <lineage>
        <taxon>Eukaryota</taxon>
        <taxon>Metazoa</taxon>
        <taxon>Ecdysozoa</taxon>
        <taxon>Nematoda</taxon>
        <taxon>Chromadorea</taxon>
        <taxon>Rhabditida</taxon>
        <taxon>Tylenchina</taxon>
        <taxon>Tylenchomorpha</taxon>
        <taxon>Sphaerularioidea</taxon>
        <taxon>Anguinidae</taxon>
        <taxon>Anguininae</taxon>
        <taxon>Ditylenchus</taxon>
    </lineage>
</organism>
<dbReference type="Proteomes" id="UP001201812">
    <property type="component" value="Unassembled WGS sequence"/>
</dbReference>
<evidence type="ECO:0000259" key="1">
    <source>
        <dbReference type="SMART" id="SM00225"/>
    </source>
</evidence>
<evidence type="ECO:0000313" key="2">
    <source>
        <dbReference type="EMBL" id="KAI1700334.1"/>
    </source>
</evidence>
<comment type="caution">
    <text evidence="2">The sequence shown here is derived from an EMBL/GenBank/DDBJ whole genome shotgun (WGS) entry which is preliminary data.</text>
</comment>
<dbReference type="PANTHER" id="PTHR22744:SF14">
    <property type="entry name" value="BTB DOMAIN-CONTAINING PROTEIN-RELATED"/>
    <property type="match status" value="1"/>
</dbReference>
<dbReference type="SUPFAM" id="SSF54695">
    <property type="entry name" value="POZ domain"/>
    <property type="match status" value="1"/>
</dbReference>
<dbReference type="EMBL" id="JAKKPZ010000148">
    <property type="protein sequence ID" value="KAI1700334.1"/>
    <property type="molecule type" value="Genomic_DNA"/>
</dbReference>
<evidence type="ECO:0000313" key="3">
    <source>
        <dbReference type="Proteomes" id="UP001201812"/>
    </source>
</evidence>
<accession>A0AAD4QZS7</accession>
<sequence>MEVCTSTQECKNAKAEFASFCYSEDYQLQKIRKGQMKRKRAADTETMVPEWNPQRQLLSASEVYDKGGGGGVAGGGEDIEVLSALIRLPSLISLSGVVAVDLLAMHSEYFKEQFAKYEDSNRAVLQNVAYNEFVELLTVIYPTLCPITVENVETISKLAFKFKMTPLLIQCEIFLIRDNRKFGRAKLLLIVLHLTSIRDIKKMKPEYDTLSYGTKRMLFDQICSPEPASIRELEDMDITTDKVQSNTFGHVLRIFHINVSRRVCGKNKVEFLLEEVGYYDILELLVIIYPTEQHFSVTETNVEVVLKMDRFIIPTILTRCKKLLQSSTDISTARKLWLAQRYNLPDLQAEYAKKFKTVSDINKLKAEPECGLFDDKTRALILDSLAS</sequence>
<dbReference type="AlphaFoldDB" id="A0AAD4QZS7"/>
<gene>
    <name evidence="2" type="ORF">DdX_16761</name>
</gene>
<name>A0AAD4QZS7_9BILA</name>
<proteinExistence type="predicted"/>
<dbReference type="Gene3D" id="3.30.710.10">
    <property type="entry name" value="Potassium Channel Kv1.1, Chain A"/>
    <property type="match status" value="1"/>
</dbReference>